<protein>
    <submittedName>
        <fullName evidence="3">IG domain-containing protein</fullName>
    </submittedName>
</protein>
<accession>A0A1I7WT49</accession>
<feature type="domain" description="Immunoglobulin" evidence="1">
    <location>
        <begin position="125"/>
        <end position="206"/>
    </location>
</feature>
<evidence type="ECO:0000313" key="2">
    <source>
        <dbReference type="Proteomes" id="UP000095283"/>
    </source>
</evidence>
<dbReference type="InterPro" id="IPR013098">
    <property type="entry name" value="Ig_I-set"/>
</dbReference>
<organism evidence="2 3">
    <name type="scientific">Heterorhabditis bacteriophora</name>
    <name type="common">Entomopathogenic nematode worm</name>
    <dbReference type="NCBI Taxonomy" id="37862"/>
    <lineage>
        <taxon>Eukaryota</taxon>
        <taxon>Metazoa</taxon>
        <taxon>Ecdysozoa</taxon>
        <taxon>Nematoda</taxon>
        <taxon>Chromadorea</taxon>
        <taxon>Rhabditida</taxon>
        <taxon>Rhabditina</taxon>
        <taxon>Rhabditomorpha</taxon>
        <taxon>Strongyloidea</taxon>
        <taxon>Heterorhabditidae</taxon>
        <taxon>Heterorhabditis</taxon>
    </lineage>
</organism>
<name>A0A1I7WT49_HETBA</name>
<dbReference type="InterPro" id="IPR036179">
    <property type="entry name" value="Ig-like_dom_sf"/>
</dbReference>
<proteinExistence type="predicted"/>
<keyword evidence="2" id="KW-1185">Reference proteome</keyword>
<dbReference type="Pfam" id="PF07679">
    <property type="entry name" value="I-set"/>
    <property type="match status" value="1"/>
</dbReference>
<evidence type="ECO:0000259" key="1">
    <source>
        <dbReference type="SMART" id="SM00409"/>
    </source>
</evidence>
<sequence length="220" mass="24480">MYVRYCQNKPKSDYLVSQDDFEQVWKSKRKNNMQKNGRNSTILAMADGEYGRVPSYFLELSEIPGGTLAEQIREYRRLWYSTVDNIDLEINGFPLSKTEGSEEGKIHEIDLNKFSDGSPMFVAPLSDVIVREGDPVVLQPFLTSSSSLTGTWRGPAIEAGRAKIESDGTTTRLIISSCCQQDSGPYSLVAENSCGLSSTVARVNVVSRPGIFDLFAYFGF</sequence>
<dbReference type="InterPro" id="IPR013783">
    <property type="entry name" value="Ig-like_fold"/>
</dbReference>
<evidence type="ECO:0000313" key="3">
    <source>
        <dbReference type="WBParaSite" id="Hba_08370"/>
    </source>
</evidence>
<dbReference type="SUPFAM" id="SSF48726">
    <property type="entry name" value="Immunoglobulin"/>
    <property type="match status" value="1"/>
</dbReference>
<dbReference type="InterPro" id="IPR003599">
    <property type="entry name" value="Ig_sub"/>
</dbReference>
<dbReference type="WBParaSite" id="Hba_08370">
    <property type="protein sequence ID" value="Hba_08370"/>
    <property type="gene ID" value="Hba_08370"/>
</dbReference>
<dbReference type="Proteomes" id="UP000095283">
    <property type="component" value="Unplaced"/>
</dbReference>
<reference evidence="3" key="1">
    <citation type="submission" date="2016-11" db="UniProtKB">
        <authorList>
            <consortium name="WormBaseParasite"/>
        </authorList>
    </citation>
    <scope>IDENTIFICATION</scope>
</reference>
<dbReference type="AlphaFoldDB" id="A0A1I7WT49"/>
<dbReference type="Gene3D" id="2.60.40.10">
    <property type="entry name" value="Immunoglobulins"/>
    <property type="match status" value="1"/>
</dbReference>
<dbReference type="SMART" id="SM00409">
    <property type="entry name" value="IG"/>
    <property type="match status" value="1"/>
</dbReference>